<evidence type="ECO:0000313" key="2">
    <source>
        <dbReference type="EMBL" id="KAE9338239.1"/>
    </source>
</evidence>
<dbReference type="AlphaFoldDB" id="A0A6G0RNS7"/>
<name>A0A6G0RNS7_9STRA</name>
<evidence type="ECO:0000313" key="3">
    <source>
        <dbReference type="Proteomes" id="UP000486351"/>
    </source>
</evidence>
<organism evidence="2 3">
    <name type="scientific">Phytophthora fragariae</name>
    <dbReference type="NCBI Taxonomy" id="53985"/>
    <lineage>
        <taxon>Eukaryota</taxon>
        <taxon>Sar</taxon>
        <taxon>Stramenopiles</taxon>
        <taxon>Oomycota</taxon>
        <taxon>Peronosporomycetes</taxon>
        <taxon>Peronosporales</taxon>
        <taxon>Peronosporaceae</taxon>
        <taxon>Phytophthora</taxon>
    </lineage>
</organism>
<reference evidence="2 3" key="1">
    <citation type="submission" date="2018-09" db="EMBL/GenBank/DDBJ databases">
        <title>Genomic investigation of the strawberry pathogen Phytophthora fragariae indicates pathogenicity is determined by transcriptional variation in three key races.</title>
        <authorList>
            <person name="Adams T.M."/>
            <person name="Armitage A.D."/>
            <person name="Sobczyk M.K."/>
            <person name="Bates H.J."/>
            <person name="Dunwell J.M."/>
            <person name="Nellist C.F."/>
            <person name="Harrison R.J."/>
        </authorList>
    </citation>
    <scope>NUCLEOTIDE SEQUENCE [LARGE SCALE GENOMIC DNA]</scope>
    <source>
        <strain evidence="2 3">NOV-77</strain>
    </source>
</reference>
<dbReference type="Proteomes" id="UP000486351">
    <property type="component" value="Unassembled WGS sequence"/>
</dbReference>
<accession>A0A6G0RNS7</accession>
<evidence type="ECO:0000256" key="1">
    <source>
        <dbReference type="SAM" id="SignalP"/>
    </source>
</evidence>
<dbReference type="EMBL" id="QXFY01000674">
    <property type="protein sequence ID" value="KAE9338239.1"/>
    <property type="molecule type" value="Genomic_DNA"/>
</dbReference>
<gene>
    <name evidence="2" type="ORF">PF008_g12158</name>
</gene>
<proteinExistence type="predicted"/>
<sequence>MVSLGLFALKQVIVVLKATPPSDGDGKLFKTIRTILITRVLSRGCSIHSDSSARQQPSTSRITTFVLSVAHEHRAVVK</sequence>
<evidence type="ECO:0008006" key="4">
    <source>
        <dbReference type="Google" id="ProtNLM"/>
    </source>
</evidence>
<protein>
    <recommendedName>
        <fullName evidence="4">Secreted protein</fullName>
    </recommendedName>
</protein>
<feature type="chain" id="PRO_5026361320" description="Secreted protein" evidence="1">
    <location>
        <begin position="25"/>
        <end position="78"/>
    </location>
</feature>
<comment type="caution">
    <text evidence="2">The sequence shown here is derived from an EMBL/GenBank/DDBJ whole genome shotgun (WGS) entry which is preliminary data.</text>
</comment>
<feature type="signal peptide" evidence="1">
    <location>
        <begin position="1"/>
        <end position="24"/>
    </location>
</feature>
<keyword evidence="1" id="KW-0732">Signal</keyword>